<gene>
    <name evidence="3" type="ORF">PES01_14540</name>
</gene>
<evidence type="ECO:0000256" key="1">
    <source>
        <dbReference type="ARBA" id="ARBA00022553"/>
    </source>
</evidence>
<reference evidence="3 4" key="1">
    <citation type="submission" date="2019-07" db="EMBL/GenBank/DDBJ databases">
        <title>Whole genome shotgun sequence of Pseudoalteromonas espejiana NBRC 102222.</title>
        <authorList>
            <person name="Hosoyama A."/>
            <person name="Uohara A."/>
            <person name="Ohji S."/>
            <person name="Ichikawa N."/>
        </authorList>
    </citation>
    <scope>NUCLEOTIDE SEQUENCE [LARGE SCALE GENOMIC DNA]</scope>
    <source>
        <strain evidence="3 4">NBRC 102222</strain>
    </source>
</reference>
<accession>A0A510XUD4</accession>
<dbReference type="PANTHER" id="PTHR12962:SF1">
    <property type="entry name" value="COLD SHOCK DOMAIN-CONTAINING PROTEIN CG9705"/>
    <property type="match status" value="1"/>
</dbReference>
<dbReference type="InterPro" id="IPR012340">
    <property type="entry name" value="NA-bd_OB-fold"/>
</dbReference>
<dbReference type="SMART" id="SM00357">
    <property type="entry name" value="CSP"/>
    <property type="match status" value="1"/>
</dbReference>
<feature type="domain" description="CSD" evidence="2">
    <location>
        <begin position="26"/>
        <end position="91"/>
    </location>
</feature>
<dbReference type="Proteomes" id="UP000321419">
    <property type="component" value="Unassembled WGS sequence"/>
</dbReference>
<name>A0A510XUD4_9GAMM</name>
<organism evidence="3 4">
    <name type="scientific">Pseudoalteromonas espejiana</name>
    <dbReference type="NCBI Taxonomy" id="28107"/>
    <lineage>
        <taxon>Bacteria</taxon>
        <taxon>Pseudomonadati</taxon>
        <taxon>Pseudomonadota</taxon>
        <taxon>Gammaproteobacteria</taxon>
        <taxon>Alteromonadales</taxon>
        <taxon>Pseudoalteromonadaceae</taxon>
        <taxon>Pseudoalteromonas</taxon>
    </lineage>
</organism>
<dbReference type="Pfam" id="PF05901">
    <property type="entry name" value="Excalibur"/>
    <property type="match status" value="1"/>
</dbReference>
<evidence type="ECO:0000313" key="4">
    <source>
        <dbReference type="Proteomes" id="UP000321419"/>
    </source>
</evidence>
<evidence type="ECO:0000259" key="2">
    <source>
        <dbReference type="PROSITE" id="PS51857"/>
    </source>
</evidence>
<keyword evidence="1" id="KW-0597">Phosphoprotein</keyword>
<comment type="caution">
    <text evidence="3">The sequence shown here is derived from an EMBL/GenBank/DDBJ whole genome shotgun (WGS) entry which is preliminary data.</text>
</comment>
<dbReference type="GO" id="GO:0005829">
    <property type="term" value="C:cytosol"/>
    <property type="evidence" value="ECO:0007669"/>
    <property type="project" value="UniProtKB-ARBA"/>
</dbReference>
<proteinExistence type="predicted"/>
<dbReference type="EMBL" id="BJUM01000011">
    <property type="protein sequence ID" value="GEK54609.1"/>
    <property type="molecule type" value="Genomic_DNA"/>
</dbReference>
<dbReference type="GO" id="GO:0003730">
    <property type="term" value="F:mRNA 3'-UTR binding"/>
    <property type="evidence" value="ECO:0007669"/>
    <property type="project" value="TreeGrafter"/>
</dbReference>
<dbReference type="CDD" id="cd04458">
    <property type="entry name" value="CSP_CDS"/>
    <property type="match status" value="1"/>
</dbReference>
<dbReference type="Gene3D" id="2.40.50.140">
    <property type="entry name" value="Nucleic acid-binding proteins"/>
    <property type="match status" value="1"/>
</dbReference>
<dbReference type="InterPro" id="IPR052069">
    <property type="entry name" value="Ca-reg_mRNA-binding_domain"/>
</dbReference>
<dbReference type="PRINTS" id="PR00050">
    <property type="entry name" value="COLDSHOCK"/>
</dbReference>
<dbReference type="PROSITE" id="PS51857">
    <property type="entry name" value="CSD_2"/>
    <property type="match status" value="1"/>
</dbReference>
<dbReference type="InterPro" id="IPR011129">
    <property type="entry name" value="CSD"/>
</dbReference>
<dbReference type="AlphaFoldDB" id="A0A510XUD4"/>
<dbReference type="PANTHER" id="PTHR12962">
    <property type="entry name" value="CALCIUM-REGULATED HEAT STABLE PROTEIN CRHSP-24-RELATED"/>
    <property type="match status" value="1"/>
</dbReference>
<evidence type="ECO:0000313" key="3">
    <source>
        <dbReference type="EMBL" id="GEK54609.1"/>
    </source>
</evidence>
<dbReference type="Pfam" id="PF00313">
    <property type="entry name" value="CSD"/>
    <property type="match status" value="1"/>
</dbReference>
<dbReference type="GO" id="GO:0043488">
    <property type="term" value="P:regulation of mRNA stability"/>
    <property type="evidence" value="ECO:0007669"/>
    <property type="project" value="TreeGrafter"/>
</dbReference>
<dbReference type="SUPFAM" id="SSF50249">
    <property type="entry name" value="Nucleic acid-binding proteins"/>
    <property type="match status" value="1"/>
</dbReference>
<keyword evidence="4" id="KW-1185">Reference proteome</keyword>
<dbReference type="InterPro" id="IPR008613">
    <property type="entry name" value="Excalibur_Ca-bd_domain"/>
</dbReference>
<protein>
    <submittedName>
        <fullName evidence="3">Cold-shock protein</fullName>
    </submittedName>
</protein>
<dbReference type="InterPro" id="IPR002059">
    <property type="entry name" value="CSP_DNA-bd"/>
</dbReference>
<sequence>MGTCANVKQGLIKLAKRSYLKVRIKMNKGLLKAWNDEKGFGFIKSDTLEHDTFIHISALKHMSRKPKVGDTLYFEVAKQPDGKSKAVNCRIEGVAALKVTHKKSNHHRVAKSNFTDSFLGKVASISIIAVLGFIAVNKYNHYKSSEQFNSHTPVITNADLATFDEQYPKIVIPQSSQNFTCDGRQHCSQMTSRAEAVFFINNCPNTKMDGDKDGKPCERDSRFKNE</sequence>